<dbReference type="Proteomes" id="UP000239209">
    <property type="component" value="Unassembled WGS sequence"/>
</dbReference>
<keyword evidence="3" id="KW-1185">Reference proteome</keyword>
<evidence type="ECO:0000313" key="2">
    <source>
        <dbReference type="EMBL" id="PRY33343.1"/>
    </source>
</evidence>
<gene>
    <name evidence="2" type="ORF">CLV70_101505</name>
</gene>
<dbReference type="GO" id="GO:0043856">
    <property type="term" value="F:anti-sigma factor antagonist activity"/>
    <property type="evidence" value="ECO:0007669"/>
    <property type="project" value="TreeGrafter"/>
</dbReference>
<comment type="caution">
    <text evidence="2">The sequence shown here is derived from an EMBL/GenBank/DDBJ whole genome shotgun (WGS) entry which is preliminary data.</text>
</comment>
<proteinExistence type="predicted"/>
<name>A0A2T0SIZ1_9ACTN</name>
<dbReference type="InterPro" id="IPR036513">
    <property type="entry name" value="STAS_dom_sf"/>
</dbReference>
<protein>
    <submittedName>
        <fullName evidence="2">Anti-sigma B factor antagonist</fullName>
    </submittedName>
</protein>
<dbReference type="AlphaFoldDB" id="A0A2T0SIZ1"/>
<dbReference type="PROSITE" id="PS50801">
    <property type="entry name" value="STAS"/>
    <property type="match status" value="1"/>
</dbReference>
<dbReference type="PANTHER" id="PTHR33495:SF2">
    <property type="entry name" value="ANTI-SIGMA FACTOR ANTAGONIST TM_1081-RELATED"/>
    <property type="match status" value="1"/>
</dbReference>
<organism evidence="2 3">
    <name type="scientific">Pseudosporangium ferrugineum</name>
    <dbReference type="NCBI Taxonomy" id="439699"/>
    <lineage>
        <taxon>Bacteria</taxon>
        <taxon>Bacillati</taxon>
        <taxon>Actinomycetota</taxon>
        <taxon>Actinomycetes</taxon>
        <taxon>Micromonosporales</taxon>
        <taxon>Micromonosporaceae</taxon>
        <taxon>Pseudosporangium</taxon>
    </lineage>
</organism>
<dbReference type="SUPFAM" id="SSF52091">
    <property type="entry name" value="SpoIIaa-like"/>
    <property type="match status" value="1"/>
</dbReference>
<dbReference type="Pfam" id="PF01740">
    <property type="entry name" value="STAS"/>
    <property type="match status" value="1"/>
</dbReference>
<dbReference type="InterPro" id="IPR002645">
    <property type="entry name" value="STAS_dom"/>
</dbReference>
<dbReference type="RefSeq" id="WP_106124647.1">
    <property type="nucleotide sequence ID" value="NZ_PVZG01000001.1"/>
</dbReference>
<dbReference type="Gene3D" id="3.30.750.24">
    <property type="entry name" value="STAS domain"/>
    <property type="match status" value="1"/>
</dbReference>
<feature type="domain" description="STAS" evidence="1">
    <location>
        <begin position="4"/>
        <end position="112"/>
    </location>
</feature>
<evidence type="ECO:0000259" key="1">
    <source>
        <dbReference type="PROSITE" id="PS50801"/>
    </source>
</evidence>
<accession>A0A2T0SIZ1</accession>
<sequence>MTATPVELDDRPGATVVHVRACLDAAVAPDLREALAAAVRRHPHVVIDLAGVHTLDDTGLGVLVRAHRTARRDGGVVCLVAPSRFVLTVLHTMHVDGLFPVFDDCAEALDWLRAGTPYARS</sequence>
<dbReference type="OrthoDB" id="5456061at2"/>
<dbReference type="CDD" id="cd07043">
    <property type="entry name" value="STAS_anti-anti-sigma_factors"/>
    <property type="match status" value="1"/>
</dbReference>
<reference evidence="2 3" key="1">
    <citation type="submission" date="2018-03" db="EMBL/GenBank/DDBJ databases">
        <title>Genomic Encyclopedia of Archaeal and Bacterial Type Strains, Phase II (KMG-II): from individual species to whole genera.</title>
        <authorList>
            <person name="Goeker M."/>
        </authorList>
    </citation>
    <scope>NUCLEOTIDE SEQUENCE [LARGE SCALE GENOMIC DNA]</scope>
    <source>
        <strain evidence="2 3">DSM 45348</strain>
    </source>
</reference>
<dbReference type="PANTHER" id="PTHR33495">
    <property type="entry name" value="ANTI-SIGMA FACTOR ANTAGONIST TM_1081-RELATED-RELATED"/>
    <property type="match status" value="1"/>
</dbReference>
<evidence type="ECO:0000313" key="3">
    <source>
        <dbReference type="Proteomes" id="UP000239209"/>
    </source>
</evidence>
<dbReference type="EMBL" id="PVZG01000001">
    <property type="protein sequence ID" value="PRY33343.1"/>
    <property type="molecule type" value="Genomic_DNA"/>
</dbReference>